<feature type="non-terminal residue" evidence="2">
    <location>
        <position position="1"/>
    </location>
</feature>
<protein>
    <submittedName>
        <fullName evidence="2">Uncharacterized protein</fullName>
    </submittedName>
</protein>
<feature type="transmembrane region" description="Helical" evidence="1">
    <location>
        <begin position="41"/>
        <end position="62"/>
    </location>
</feature>
<evidence type="ECO:0000313" key="2">
    <source>
        <dbReference type="EMBL" id="VFQ71582.1"/>
    </source>
</evidence>
<keyword evidence="1" id="KW-0472">Membrane</keyword>
<keyword evidence="3" id="KW-1185">Reference proteome</keyword>
<sequence>VLRSLTQLPKNLPNLHGSLEMLDLGEGDGIKCLEDGCFGDVVQIVLLAISIILFLLGLWNVLDNIRIGWIPLRVLHLDFQGSILKHHPHAIM</sequence>
<evidence type="ECO:0000256" key="1">
    <source>
        <dbReference type="SAM" id="Phobius"/>
    </source>
</evidence>
<dbReference type="EMBL" id="OOIL02001033">
    <property type="protein sequence ID" value="VFQ71582.1"/>
    <property type="molecule type" value="Genomic_DNA"/>
</dbReference>
<gene>
    <name evidence="2" type="ORF">CCAM_LOCUS13358</name>
</gene>
<dbReference type="Proteomes" id="UP000595140">
    <property type="component" value="Unassembled WGS sequence"/>
</dbReference>
<organism evidence="2 3">
    <name type="scientific">Cuscuta campestris</name>
    <dbReference type="NCBI Taxonomy" id="132261"/>
    <lineage>
        <taxon>Eukaryota</taxon>
        <taxon>Viridiplantae</taxon>
        <taxon>Streptophyta</taxon>
        <taxon>Embryophyta</taxon>
        <taxon>Tracheophyta</taxon>
        <taxon>Spermatophyta</taxon>
        <taxon>Magnoliopsida</taxon>
        <taxon>eudicotyledons</taxon>
        <taxon>Gunneridae</taxon>
        <taxon>Pentapetalae</taxon>
        <taxon>asterids</taxon>
        <taxon>lamiids</taxon>
        <taxon>Solanales</taxon>
        <taxon>Convolvulaceae</taxon>
        <taxon>Cuscuteae</taxon>
        <taxon>Cuscuta</taxon>
        <taxon>Cuscuta subgen. Grammica</taxon>
        <taxon>Cuscuta sect. Cleistogrammica</taxon>
    </lineage>
</organism>
<name>A0A484L5J5_9ASTE</name>
<evidence type="ECO:0000313" key="3">
    <source>
        <dbReference type="Proteomes" id="UP000595140"/>
    </source>
</evidence>
<proteinExistence type="predicted"/>
<accession>A0A484L5J5</accession>
<dbReference type="AlphaFoldDB" id="A0A484L5J5"/>
<keyword evidence="1" id="KW-1133">Transmembrane helix</keyword>
<keyword evidence="1" id="KW-0812">Transmembrane</keyword>
<reference evidence="2 3" key="1">
    <citation type="submission" date="2018-04" db="EMBL/GenBank/DDBJ databases">
        <authorList>
            <person name="Vogel A."/>
        </authorList>
    </citation>
    <scope>NUCLEOTIDE SEQUENCE [LARGE SCALE GENOMIC DNA]</scope>
</reference>